<dbReference type="VEuPathDB" id="FungiDB:HMPREF1544_00767"/>
<evidence type="ECO:0000313" key="3">
    <source>
        <dbReference type="EMBL" id="EPB92469.1"/>
    </source>
</evidence>
<dbReference type="STRING" id="1220926.S2JR60"/>
<reference evidence="4" key="1">
    <citation type="submission" date="2013-05" db="EMBL/GenBank/DDBJ databases">
        <title>The Genome sequence of Mucor circinelloides f. circinelloides 1006PhL.</title>
        <authorList>
            <consortium name="The Broad Institute Genomics Platform"/>
            <person name="Cuomo C."/>
            <person name="Earl A."/>
            <person name="Findley K."/>
            <person name="Lee S.C."/>
            <person name="Walker B."/>
            <person name="Young S."/>
            <person name="Zeng Q."/>
            <person name="Gargeya S."/>
            <person name="Fitzgerald M."/>
            <person name="Haas B."/>
            <person name="Abouelleil A."/>
            <person name="Allen A.W."/>
            <person name="Alvarado L."/>
            <person name="Arachchi H.M."/>
            <person name="Berlin A.M."/>
            <person name="Chapman S.B."/>
            <person name="Gainer-Dewar J."/>
            <person name="Goldberg J."/>
            <person name="Griggs A."/>
            <person name="Gujja S."/>
            <person name="Hansen M."/>
            <person name="Howarth C."/>
            <person name="Imamovic A."/>
            <person name="Ireland A."/>
            <person name="Larimer J."/>
            <person name="McCowan C."/>
            <person name="Murphy C."/>
            <person name="Pearson M."/>
            <person name="Poon T.W."/>
            <person name="Priest M."/>
            <person name="Roberts A."/>
            <person name="Saif S."/>
            <person name="Shea T."/>
            <person name="Sisk P."/>
            <person name="Sykes S."/>
            <person name="Wortman J."/>
            <person name="Nusbaum C."/>
            <person name="Birren B."/>
        </authorList>
    </citation>
    <scope>NUCLEOTIDE SEQUENCE [LARGE SCALE GENOMIC DNA]</scope>
    <source>
        <strain evidence="4">1006PhL</strain>
    </source>
</reference>
<proteinExistence type="predicted"/>
<gene>
    <name evidence="3" type="ORF">HMPREF1544_00767</name>
</gene>
<protein>
    <recommendedName>
        <fullName evidence="2">Cas12f1-like TNB domain-containing protein</fullName>
    </recommendedName>
</protein>
<dbReference type="GO" id="GO:0003677">
    <property type="term" value="F:DNA binding"/>
    <property type="evidence" value="ECO:0007669"/>
    <property type="project" value="UniProtKB-KW"/>
</dbReference>
<dbReference type="EMBL" id="KE123900">
    <property type="protein sequence ID" value="EPB92469.1"/>
    <property type="molecule type" value="Genomic_DNA"/>
</dbReference>
<evidence type="ECO:0000259" key="2">
    <source>
        <dbReference type="Pfam" id="PF07282"/>
    </source>
</evidence>
<dbReference type="Proteomes" id="UP000014254">
    <property type="component" value="Unassembled WGS sequence"/>
</dbReference>
<accession>S2JR60</accession>
<evidence type="ECO:0000313" key="4">
    <source>
        <dbReference type="Proteomes" id="UP000014254"/>
    </source>
</evidence>
<dbReference type="InParanoid" id="S2JR60"/>
<evidence type="ECO:0000256" key="1">
    <source>
        <dbReference type="ARBA" id="ARBA00023125"/>
    </source>
</evidence>
<sequence>MTSLIKIFDTKKGRPAGQNLDVDQLASSFVNLSATTNGSLFVSENGLKNYGQSLSTACETIATTYSNYYIENFENIISLQYTCFEAGDKIYKQLQARERIGELLLVDINEFKTSKVCNNCLKEDLGNLKIGHDNEKTKIHQVLKCKTCNIYWNRDVMASKNMHTIATSIWCGNGRPQVFKRHTTTSNVVVAAHSGESAT</sequence>
<keyword evidence="4" id="KW-1185">Reference proteome</keyword>
<dbReference type="AlphaFoldDB" id="S2JR60"/>
<organism evidence="3 4">
    <name type="scientific">Mucor circinelloides f. circinelloides (strain 1006PhL)</name>
    <name type="common">Mucormycosis agent</name>
    <name type="synonym">Calyptromyces circinelloides</name>
    <dbReference type="NCBI Taxonomy" id="1220926"/>
    <lineage>
        <taxon>Eukaryota</taxon>
        <taxon>Fungi</taxon>
        <taxon>Fungi incertae sedis</taxon>
        <taxon>Mucoromycota</taxon>
        <taxon>Mucoromycotina</taxon>
        <taxon>Mucoromycetes</taxon>
        <taxon>Mucorales</taxon>
        <taxon>Mucorineae</taxon>
        <taxon>Mucoraceae</taxon>
        <taxon>Mucor</taxon>
    </lineage>
</organism>
<feature type="domain" description="Cas12f1-like TNB" evidence="2">
    <location>
        <begin position="103"/>
        <end position="162"/>
    </location>
</feature>
<dbReference type="Pfam" id="PF07282">
    <property type="entry name" value="Cas12f1-like_TNB"/>
    <property type="match status" value="1"/>
</dbReference>
<dbReference type="InterPro" id="IPR010095">
    <property type="entry name" value="Cas12f1-like_TNB"/>
</dbReference>
<dbReference type="OrthoDB" id="2290473at2759"/>
<keyword evidence="1" id="KW-0238">DNA-binding</keyword>
<name>S2JR60_MUCC1</name>